<comment type="caution">
    <text evidence="8">Lacks conserved residue(s) required for the propagation of feature annotation.</text>
</comment>
<evidence type="ECO:0000259" key="13">
    <source>
        <dbReference type="SMART" id="SM00760"/>
    </source>
</evidence>
<dbReference type="GO" id="GO:0006270">
    <property type="term" value="P:DNA replication initiation"/>
    <property type="evidence" value="ECO:0007669"/>
    <property type="project" value="UniProtKB-UniRule"/>
</dbReference>
<evidence type="ECO:0000256" key="4">
    <source>
        <dbReference type="ARBA" id="ARBA00022741"/>
    </source>
</evidence>
<dbReference type="SMART" id="SM00760">
    <property type="entry name" value="Bac_DnaA_C"/>
    <property type="match status" value="1"/>
</dbReference>
<comment type="subunit">
    <text evidence="8">Oligomerizes as a right-handed, spiral filament on DNA at oriC.</text>
</comment>
<feature type="binding site" evidence="8">
    <location>
        <position position="207"/>
    </location>
    <ligand>
        <name>ATP</name>
        <dbReference type="ChEBI" id="CHEBI:30616"/>
    </ligand>
</feature>
<dbReference type="Pfam" id="PF11638">
    <property type="entry name" value="DnaA_N"/>
    <property type="match status" value="1"/>
</dbReference>
<dbReference type="InterPro" id="IPR038454">
    <property type="entry name" value="DnaA_N_sf"/>
</dbReference>
<dbReference type="InterPro" id="IPR013159">
    <property type="entry name" value="DnaA_C"/>
</dbReference>
<evidence type="ECO:0000256" key="10">
    <source>
        <dbReference type="RuleBase" id="RU000577"/>
    </source>
</evidence>
<keyword evidence="6 8" id="KW-0446">Lipid-binding</keyword>
<comment type="similarity">
    <text evidence="1 8 11">Belongs to the DnaA family.</text>
</comment>
<dbReference type="SUPFAM" id="SSF48295">
    <property type="entry name" value="TrpR-like"/>
    <property type="match status" value="1"/>
</dbReference>
<dbReference type="InterPro" id="IPR010921">
    <property type="entry name" value="Trp_repressor/repl_initiator"/>
</dbReference>
<organism evidence="14 15">
    <name type="scientific">Candidatus Magasanikbacteria bacterium GW2011_GWC2_45_8</name>
    <dbReference type="NCBI Taxonomy" id="1619050"/>
    <lineage>
        <taxon>Bacteria</taxon>
        <taxon>Candidatus Magasanikiibacteriota</taxon>
    </lineage>
</organism>
<dbReference type="CDD" id="cd00009">
    <property type="entry name" value="AAA"/>
    <property type="match status" value="1"/>
</dbReference>
<dbReference type="NCBIfam" id="TIGR00362">
    <property type="entry name" value="DnaA"/>
    <property type="match status" value="1"/>
</dbReference>
<dbReference type="GO" id="GO:0006275">
    <property type="term" value="P:regulation of DNA replication"/>
    <property type="evidence" value="ECO:0007669"/>
    <property type="project" value="UniProtKB-UniRule"/>
</dbReference>
<dbReference type="InterPro" id="IPR013317">
    <property type="entry name" value="DnaA_dom"/>
</dbReference>
<name>A0A0G1Q8I2_9BACT</name>
<dbReference type="PANTHER" id="PTHR30050:SF2">
    <property type="entry name" value="CHROMOSOMAL REPLICATION INITIATOR PROTEIN DNAA"/>
    <property type="match status" value="1"/>
</dbReference>
<comment type="function">
    <text evidence="8 10">Plays an essential role in the initiation and regulation of chromosomal replication. ATP-DnaA binds to the origin of replication (oriC) to initiate formation of the DNA replication initiation complex once per cell cycle. Binds the DnaA box (a 9 base pair repeat at the origin) and separates the double-stranded (ds)DNA. Forms a right-handed helical filament on oriC DNA; dsDNA binds to the exterior of the filament while single-stranded (ss)DNA is stabiized in the filament's interior. The ATP-DnaA-oriC complex binds and stabilizes one strand of the AT-rich DNA unwinding element (DUE), permitting loading of DNA polymerase. After initiation quickly degrades to an ADP-DnaA complex that is not apt for DNA replication. Binds acidic phospholipids.</text>
</comment>
<dbReference type="Pfam" id="PF00308">
    <property type="entry name" value="Bac_DnaA"/>
    <property type="match status" value="1"/>
</dbReference>
<proteinExistence type="inferred from homology"/>
<evidence type="ECO:0000256" key="2">
    <source>
        <dbReference type="ARBA" id="ARBA00022490"/>
    </source>
</evidence>
<gene>
    <name evidence="8" type="primary">dnaA</name>
    <name evidence="14" type="ORF">UX20_C0007G0026</name>
</gene>
<dbReference type="PRINTS" id="PR00051">
    <property type="entry name" value="DNAA"/>
</dbReference>
<dbReference type="InterPro" id="IPR001957">
    <property type="entry name" value="Chromosome_initiator_DnaA"/>
</dbReference>
<evidence type="ECO:0000256" key="5">
    <source>
        <dbReference type="ARBA" id="ARBA00022840"/>
    </source>
</evidence>
<dbReference type="FunFam" id="3.40.50.300:FF:000668">
    <property type="entry name" value="Chromosomal replication initiator protein DnaA"/>
    <property type="match status" value="1"/>
</dbReference>
<dbReference type="InterPro" id="IPR020591">
    <property type="entry name" value="Chromosome_initiator_DnaA-like"/>
</dbReference>
<feature type="region of interest" description="Domain III, AAA+ region" evidence="8">
    <location>
        <begin position="161"/>
        <end position="377"/>
    </location>
</feature>
<dbReference type="EMBL" id="LCLH01000007">
    <property type="protein sequence ID" value="KKU14048.1"/>
    <property type="molecule type" value="Genomic_DNA"/>
</dbReference>
<dbReference type="GO" id="GO:0008289">
    <property type="term" value="F:lipid binding"/>
    <property type="evidence" value="ECO:0007669"/>
    <property type="project" value="UniProtKB-KW"/>
</dbReference>
<keyword evidence="2 8" id="KW-0963">Cytoplasm</keyword>
<dbReference type="PANTHER" id="PTHR30050">
    <property type="entry name" value="CHROMOSOMAL REPLICATION INITIATOR PROTEIN DNAA"/>
    <property type="match status" value="1"/>
</dbReference>
<keyword evidence="5 8" id="KW-0067">ATP-binding</keyword>
<dbReference type="Gene3D" id="1.10.1750.10">
    <property type="match status" value="1"/>
</dbReference>
<comment type="subcellular location">
    <subcellularLocation>
        <location evidence="8">Cytoplasm</location>
    </subcellularLocation>
</comment>
<feature type="region of interest" description="Domain I, interacts with DnaA modulators" evidence="8">
    <location>
        <begin position="1"/>
        <end position="111"/>
    </location>
</feature>
<evidence type="ECO:0000256" key="1">
    <source>
        <dbReference type="ARBA" id="ARBA00006583"/>
    </source>
</evidence>
<dbReference type="AlphaFoldDB" id="A0A0G1Q8I2"/>
<evidence type="ECO:0000256" key="11">
    <source>
        <dbReference type="RuleBase" id="RU004227"/>
    </source>
</evidence>
<dbReference type="Gene3D" id="3.30.300.180">
    <property type="match status" value="1"/>
</dbReference>
<dbReference type="InterPro" id="IPR027417">
    <property type="entry name" value="P-loop_NTPase"/>
</dbReference>
<sequence length="499" mass="56475">MSPQQIWQVILGELELTLSKANFTTWFKNTFIGEFTEHGDVVVCVPSTFYKTWLERRFHQTLIKLIEKTSGKPIRTLNFKVGTGKTNLPFVVNNTDQNSLTETQPEEKPSLVEFKIPNYTFATPPSTLPINQNTINNTQTSSNFSQKNEFSVLDTSLVSYTLNPKHTFEGFVVGKGSELAHAAAQAVAARPGEAYNPLFIYGGVGLGKTHLMQAIGNSVLAKDTSKRVIYTSSERFTNEYIHSIRSGKGKEFKDLYRNVDLLIIDDIQFISGKESTQEEFFHTFNTLHQNNKQVVISSDRPPKAIKLLESRLLSRFEWGMIADVAPPDLETRIAILEAKCKEKAYNLEKKIVTLIAELVQNNVRELEGALNKIIAYHELKNTPPTEGLVRSLISNLENYASRKILSPKYVLQVISSFYGVALEDLLGKSREKRLAYPRQIIMYLLREEMKLSFPTIGDELGGRDHTTAMHACDKIRREIDSSSRVRETITQLKQQLYAA</sequence>
<dbReference type="Gene3D" id="1.10.8.60">
    <property type="match status" value="1"/>
</dbReference>
<comment type="domain">
    <text evidence="8">Domain I is involved in oligomerization and binding regulators, domain II is flexibile and of varying length in different bacteria, domain III forms the AAA+ region, while domain IV binds dsDNA.</text>
</comment>
<feature type="binding site" evidence="8">
    <location>
        <position position="208"/>
    </location>
    <ligand>
        <name>ATP</name>
        <dbReference type="ChEBI" id="CHEBI:30616"/>
    </ligand>
</feature>
<feature type="region of interest" description="Domain IV, binds dsDNA" evidence="8">
    <location>
        <begin position="378"/>
        <end position="499"/>
    </location>
</feature>
<reference evidence="14 15" key="1">
    <citation type="journal article" date="2015" name="Nature">
        <title>rRNA introns, odd ribosomes, and small enigmatic genomes across a large radiation of phyla.</title>
        <authorList>
            <person name="Brown C.T."/>
            <person name="Hug L.A."/>
            <person name="Thomas B.C."/>
            <person name="Sharon I."/>
            <person name="Castelle C.J."/>
            <person name="Singh A."/>
            <person name="Wilkins M.J."/>
            <person name="Williams K.H."/>
            <person name="Banfield J.F."/>
        </authorList>
    </citation>
    <scope>NUCLEOTIDE SEQUENCE [LARGE SCALE GENOMIC DNA]</scope>
</reference>
<keyword evidence="3 8" id="KW-0235">DNA replication</keyword>
<dbReference type="InterPro" id="IPR003593">
    <property type="entry name" value="AAA+_ATPase"/>
</dbReference>
<feature type="binding site" evidence="8">
    <location>
        <position position="205"/>
    </location>
    <ligand>
        <name>ATP</name>
        <dbReference type="ChEBI" id="CHEBI:30616"/>
    </ligand>
</feature>
<feature type="domain" description="Chromosomal replication initiator DnaA C-terminal" evidence="13">
    <location>
        <begin position="406"/>
        <end position="475"/>
    </location>
</feature>
<dbReference type="GO" id="GO:0005886">
    <property type="term" value="C:plasma membrane"/>
    <property type="evidence" value="ECO:0007669"/>
    <property type="project" value="TreeGrafter"/>
</dbReference>
<protein>
    <recommendedName>
        <fullName evidence="8 9">Chromosomal replication initiator protein DnaA</fullName>
    </recommendedName>
</protein>
<evidence type="ECO:0000256" key="9">
    <source>
        <dbReference type="NCBIfam" id="TIGR00362"/>
    </source>
</evidence>
<feature type="binding site" evidence="8">
    <location>
        <position position="209"/>
    </location>
    <ligand>
        <name>ATP</name>
        <dbReference type="ChEBI" id="CHEBI:30616"/>
    </ligand>
</feature>
<dbReference type="InterPro" id="IPR024633">
    <property type="entry name" value="DnaA_N_dom"/>
</dbReference>
<evidence type="ECO:0000256" key="7">
    <source>
        <dbReference type="ARBA" id="ARBA00023125"/>
    </source>
</evidence>
<comment type="caution">
    <text evidence="14">The sequence shown here is derived from an EMBL/GenBank/DDBJ whole genome shotgun (WGS) entry which is preliminary data.</text>
</comment>
<accession>A0A0G1Q8I2</accession>
<dbReference type="STRING" id="1619050.UX20_C0007G0026"/>
<dbReference type="Proteomes" id="UP000034911">
    <property type="component" value="Unassembled WGS sequence"/>
</dbReference>
<dbReference type="Pfam" id="PF08299">
    <property type="entry name" value="Bac_DnaA_C"/>
    <property type="match status" value="1"/>
</dbReference>
<evidence type="ECO:0000256" key="6">
    <source>
        <dbReference type="ARBA" id="ARBA00023121"/>
    </source>
</evidence>
<dbReference type="SMART" id="SM00382">
    <property type="entry name" value="AAA"/>
    <property type="match status" value="1"/>
</dbReference>
<dbReference type="Gene3D" id="3.40.50.300">
    <property type="entry name" value="P-loop containing nucleotide triphosphate hydrolases"/>
    <property type="match status" value="1"/>
</dbReference>
<evidence type="ECO:0000313" key="15">
    <source>
        <dbReference type="Proteomes" id="UP000034911"/>
    </source>
</evidence>
<keyword evidence="4 8" id="KW-0547">Nucleotide-binding</keyword>
<keyword evidence="7 8" id="KW-0238">DNA-binding</keyword>
<feature type="domain" description="AAA+ ATPase" evidence="12">
    <location>
        <begin position="194"/>
        <end position="324"/>
    </location>
</feature>
<dbReference type="CDD" id="cd06571">
    <property type="entry name" value="Bac_DnaA_C"/>
    <property type="match status" value="1"/>
</dbReference>
<dbReference type="GO" id="GO:0005524">
    <property type="term" value="F:ATP binding"/>
    <property type="evidence" value="ECO:0007669"/>
    <property type="project" value="UniProtKB-UniRule"/>
</dbReference>
<evidence type="ECO:0000259" key="12">
    <source>
        <dbReference type="SMART" id="SM00382"/>
    </source>
</evidence>
<dbReference type="SUPFAM" id="SSF52540">
    <property type="entry name" value="P-loop containing nucleoside triphosphate hydrolases"/>
    <property type="match status" value="1"/>
</dbReference>
<evidence type="ECO:0000256" key="8">
    <source>
        <dbReference type="HAMAP-Rule" id="MF_00377"/>
    </source>
</evidence>
<evidence type="ECO:0000256" key="3">
    <source>
        <dbReference type="ARBA" id="ARBA00022705"/>
    </source>
</evidence>
<dbReference type="GO" id="GO:0003688">
    <property type="term" value="F:DNA replication origin binding"/>
    <property type="evidence" value="ECO:0007669"/>
    <property type="project" value="UniProtKB-UniRule"/>
</dbReference>
<dbReference type="HAMAP" id="MF_00377">
    <property type="entry name" value="DnaA_bact"/>
    <property type="match status" value="1"/>
</dbReference>
<dbReference type="GO" id="GO:0005737">
    <property type="term" value="C:cytoplasm"/>
    <property type="evidence" value="ECO:0007669"/>
    <property type="project" value="UniProtKB-SubCell"/>
</dbReference>
<dbReference type="PATRIC" id="fig|1619050.3.peg.173"/>
<evidence type="ECO:0000313" key="14">
    <source>
        <dbReference type="EMBL" id="KKU14048.1"/>
    </source>
</evidence>